<feature type="region of interest" description="Disordered" evidence="1">
    <location>
        <begin position="1"/>
        <end position="133"/>
    </location>
</feature>
<dbReference type="VEuPathDB" id="FungiDB:BO71DRAFT_420183"/>
<sequence>MMFATHPIHHQEQRQQPLSSPTRPPTMLPSFTPTRPSPLSPRRSPSTPLADPQPPQFNFSSPLTTPLRTPFTSASVSPEHHQQQPQQPQQPTFTFSSRSKSSPTYAQRYASTIANPMAKHTSPSTRRSLFLNRVKREREDGRFENRGEQLVLMEHVAEEKQWGEAMRRRAERLLLGGIGEEEEMDEGGDYEDVDVHALDEYLQQEQAAEMDLLNMNSAAQNNNLYQQTQPQQQQQQQQQQIGYTDPSTSFNDEEYDDLFMDLAGPEGSSQGHQFAHSQDMDMS</sequence>
<feature type="compositionally biased region" description="Polar residues" evidence="1">
    <location>
        <begin position="267"/>
        <end position="276"/>
    </location>
</feature>
<dbReference type="EMBL" id="KZ825896">
    <property type="protein sequence ID" value="PYH93267.1"/>
    <property type="molecule type" value="Genomic_DNA"/>
</dbReference>
<feature type="compositionally biased region" description="Polar residues" evidence="1">
    <location>
        <begin position="92"/>
        <end position="114"/>
    </location>
</feature>
<feature type="compositionally biased region" description="Polar residues" evidence="1">
    <location>
        <begin position="241"/>
        <end position="250"/>
    </location>
</feature>
<evidence type="ECO:0000313" key="2">
    <source>
        <dbReference type="EMBL" id="PYH93267.1"/>
    </source>
</evidence>
<accession>A0A319DG69</accession>
<evidence type="ECO:0000256" key="1">
    <source>
        <dbReference type="SAM" id="MobiDB-lite"/>
    </source>
</evidence>
<feature type="compositionally biased region" description="Low complexity" evidence="1">
    <location>
        <begin position="40"/>
        <end position="49"/>
    </location>
</feature>
<reference evidence="2 3" key="1">
    <citation type="submission" date="2018-02" db="EMBL/GenBank/DDBJ databases">
        <title>The genomes of Aspergillus section Nigri reveals drivers in fungal speciation.</title>
        <authorList>
            <consortium name="DOE Joint Genome Institute"/>
            <person name="Vesth T.C."/>
            <person name="Nybo J."/>
            <person name="Theobald S."/>
            <person name="Brandl J."/>
            <person name="Frisvad J.C."/>
            <person name="Nielsen K.F."/>
            <person name="Lyhne E.K."/>
            <person name="Kogle M.E."/>
            <person name="Kuo A."/>
            <person name="Riley R."/>
            <person name="Clum A."/>
            <person name="Nolan M."/>
            <person name="Lipzen A."/>
            <person name="Salamov A."/>
            <person name="Henrissat B."/>
            <person name="Wiebenga A."/>
            <person name="De vries R.P."/>
            <person name="Grigoriev I.V."/>
            <person name="Mortensen U.H."/>
            <person name="Andersen M.R."/>
            <person name="Baker S.E."/>
        </authorList>
    </citation>
    <scope>NUCLEOTIDE SEQUENCE [LARGE SCALE GENOMIC DNA]</scope>
    <source>
        <strain evidence="2 3">CBS 707.79</strain>
    </source>
</reference>
<feature type="compositionally biased region" description="Polar residues" evidence="1">
    <location>
        <begin position="56"/>
        <end position="76"/>
    </location>
</feature>
<gene>
    <name evidence="2" type="ORF">BO71DRAFT_420183</name>
</gene>
<keyword evidence="3" id="KW-1185">Reference proteome</keyword>
<dbReference type="STRING" id="1448320.A0A319DG69"/>
<dbReference type="Proteomes" id="UP000247810">
    <property type="component" value="Unassembled WGS sequence"/>
</dbReference>
<proteinExistence type="predicted"/>
<dbReference type="AlphaFoldDB" id="A0A319DG69"/>
<organism evidence="2 3">
    <name type="scientific">Aspergillus ellipticus CBS 707.79</name>
    <dbReference type="NCBI Taxonomy" id="1448320"/>
    <lineage>
        <taxon>Eukaryota</taxon>
        <taxon>Fungi</taxon>
        <taxon>Dikarya</taxon>
        <taxon>Ascomycota</taxon>
        <taxon>Pezizomycotina</taxon>
        <taxon>Eurotiomycetes</taxon>
        <taxon>Eurotiomycetidae</taxon>
        <taxon>Eurotiales</taxon>
        <taxon>Aspergillaceae</taxon>
        <taxon>Aspergillus</taxon>
        <taxon>Aspergillus subgen. Circumdati</taxon>
    </lineage>
</organism>
<protein>
    <submittedName>
        <fullName evidence="2">Uncharacterized protein</fullName>
    </submittedName>
</protein>
<feature type="region of interest" description="Disordered" evidence="1">
    <location>
        <begin position="225"/>
        <end position="283"/>
    </location>
</feature>
<feature type="compositionally biased region" description="Low complexity" evidence="1">
    <location>
        <begin position="226"/>
        <end position="240"/>
    </location>
</feature>
<evidence type="ECO:0000313" key="3">
    <source>
        <dbReference type="Proteomes" id="UP000247810"/>
    </source>
</evidence>
<dbReference type="OrthoDB" id="5279705at2759"/>
<name>A0A319DG69_9EURO</name>